<feature type="transmembrane region" description="Helical" evidence="1">
    <location>
        <begin position="65"/>
        <end position="85"/>
    </location>
</feature>
<dbReference type="PANTHER" id="PTHR34989:SF1">
    <property type="entry name" value="PROTEIN HDED"/>
    <property type="match status" value="1"/>
</dbReference>
<dbReference type="AlphaFoldDB" id="A0A848HDI0"/>
<feature type="transmembrane region" description="Helical" evidence="1">
    <location>
        <begin position="147"/>
        <end position="170"/>
    </location>
</feature>
<accession>A0A848HDI0</accession>
<dbReference type="PANTHER" id="PTHR34989">
    <property type="entry name" value="PROTEIN HDED"/>
    <property type="match status" value="1"/>
</dbReference>
<dbReference type="RefSeq" id="WP_169419688.1">
    <property type="nucleotide sequence ID" value="NZ_JABBFX010000001.1"/>
</dbReference>
<protein>
    <submittedName>
        <fullName evidence="2">HdeD family acid-resistance protein</fullName>
    </submittedName>
</protein>
<keyword evidence="3" id="KW-1185">Reference proteome</keyword>
<dbReference type="EMBL" id="JABBFX010000001">
    <property type="protein sequence ID" value="NML45608.1"/>
    <property type="molecule type" value="Genomic_DNA"/>
</dbReference>
<feature type="transmembrane region" description="Helical" evidence="1">
    <location>
        <begin position="122"/>
        <end position="141"/>
    </location>
</feature>
<reference evidence="2 3" key="1">
    <citation type="submission" date="2020-04" db="EMBL/GenBank/DDBJ databases">
        <title>Ramlibacter sp. G-1-2-2 isolated from soil.</title>
        <authorList>
            <person name="Dahal R.H."/>
        </authorList>
    </citation>
    <scope>NUCLEOTIDE SEQUENCE [LARGE SCALE GENOMIC DNA]</scope>
    <source>
        <strain evidence="2 3">G-1-2-2</strain>
    </source>
</reference>
<feature type="transmembrane region" description="Helical" evidence="1">
    <location>
        <begin position="38"/>
        <end position="58"/>
    </location>
</feature>
<dbReference type="GO" id="GO:0005886">
    <property type="term" value="C:plasma membrane"/>
    <property type="evidence" value="ECO:0007669"/>
    <property type="project" value="TreeGrafter"/>
</dbReference>
<evidence type="ECO:0000256" key="1">
    <source>
        <dbReference type="SAM" id="Phobius"/>
    </source>
</evidence>
<evidence type="ECO:0000313" key="2">
    <source>
        <dbReference type="EMBL" id="NML45608.1"/>
    </source>
</evidence>
<sequence>MLDFVAKNWWLLVLRGLCSIVFGVLAFAWPHVTLGALVFLWGGYAFVGGILALGAAVTGTGGAPWWVLTLEGLVSIAAAAGAFFFPGLTAVVLLYLIAAWAIVTGIFEIVEAIQLRKVIENEWWLALAGIASVAFGVVLLMSPAGGALAVVWLIASYAVVFGVLLVALGLRVRSMPKARFA</sequence>
<proteinExistence type="predicted"/>
<feature type="transmembrane region" description="Helical" evidence="1">
    <location>
        <begin position="12"/>
        <end position="32"/>
    </location>
</feature>
<organism evidence="2 3">
    <name type="scientific">Ramlibacter agri</name>
    <dbReference type="NCBI Taxonomy" id="2728837"/>
    <lineage>
        <taxon>Bacteria</taxon>
        <taxon>Pseudomonadati</taxon>
        <taxon>Pseudomonadota</taxon>
        <taxon>Betaproteobacteria</taxon>
        <taxon>Burkholderiales</taxon>
        <taxon>Comamonadaceae</taxon>
        <taxon>Ramlibacter</taxon>
    </lineage>
</organism>
<comment type="caution">
    <text evidence="2">The sequence shown here is derived from an EMBL/GenBank/DDBJ whole genome shotgun (WGS) entry which is preliminary data.</text>
</comment>
<keyword evidence="1" id="KW-1133">Transmembrane helix</keyword>
<name>A0A848HDI0_9BURK</name>
<dbReference type="InterPro" id="IPR005325">
    <property type="entry name" value="DUF308_memb"/>
</dbReference>
<dbReference type="Proteomes" id="UP000541185">
    <property type="component" value="Unassembled WGS sequence"/>
</dbReference>
<dbReference type="InterPro" id="IPR052712">
    <property type="entry name" value="Acid_resist_chaperone_HdeD"/>
</dbReference>
<keyword evidence="1" id="KW-0472">Membrane</keyword>
<gene>
    <name evidence="2" type="ORF">HHL11_17785</name>
</gene>
<evidence type="ECO:0000313" key="3">
    <source>
        <dbReference type="Proteomes" id="UP000541185"/>
    </source>
</evidence>
<dbReference type="Pfam" id="PF03729">
    <property type="entry name" value="DUF308"/>
    <property type="match status" value="1"/>
</dbReference>
<feature type="transmembrane region" description="Helical" evidence="1">
    <location>
        <begin position="91"/>
        <end position="110"/>
    </location>
</feature>
<keyword evidence="1" id="KW-0812">Transmembrane</keyword>